<organism evidence="4">
    <name type="scientific">Entamoeba dispar (strain ATCC PRA-260 / SAW760)</name>
    <dbReference type="NCBI Taxonomy" id="370354"/>
    <lineage>
        <taxon>Eukaryota</taxon>
        <taxon>Amoebozoa</taxon>
        <taxon>Evosea</taxon>
        <taxon>Archamoebae</taxon>
        <taxon>Mastigamoebida</taxon>
        <taxon>Entamoebidae</taxon>
        <taxon>Entamoeba</taxon>
    </lineage>
</organism>
<dbReference type="KEGG" id="edi:EDI_005210"/>
<feature type="transmembrane region" description="Helical" evidence="2">
    <location>
        <begin position="9"/>
        <end position="32"/>
    </location>
</feature>
<keyword evidence="2" id="KW-0472">Membrane</keyword>
<name>B0EA10_ENTDS</name>
<dbReference type="EMBL" id="DS548406">
    <property type="protein sequence ID" value="EDR28623.1"/>
    <property type="molecule type" value="Genomic_DNA"/>
</dbReference>
<feature type="compositionally biased region" description="Basic and acidic residues" evidence="1">
    <location>
        <begin position="191"/>
        <end position="202"/>
    </location>
</feature>
<evidence type="ECO:0000256" key="2">
    <source>
        <dbReference type="SAM" id="Phobius"/>
    </source>
</evidence>
<dbReference type="OrthoDB" id="30254at2759"/>
<feature type="region of interest" description="Disordered" evidence="1">
    <location>
        <begin position="166"/>
        <end position="226"/>
    </location>
</feature>
<keyword evidence="4" id="KW-1185">Reference proteome</keyword>
<evidence type="ECO:0000256" key="1">
    <source>
        <dbReference type="SAM" id="MobiDB-lite"/>
    </source>
</evidence>
<proteinExistence type="predicted"/>
<evidence type="ECO:0000313" key="3">
    <source>
        <dbReference type="EMBL" id="EDR28623.1"/>
    </source>
</evidence>
<reference evidence="4" key="1">
    <citation type="submission" date="2007-12" db="EMBL/GenBank/DDBJ databases">
        <title>Annotation of Entamoeba dispar SAW760.</title>
        <authorList>
            <person name="Lorenzi H."/>
            <person name="Inman J."/>
            <person name="Schobel S."/>
            <person name="Amedeo P."/>
            <person name="Caler E."/>
        </authorList>
    </citation>
    <scope>NUCLEOTIDE SEQUENCE [LARGE SCALE GENOMIC DNA]</scope>
    <source>
        <strain evidence="4">ATCC PRA-260 / SAW760</strain>
    </source>
</reference>
<accession>B0EA10</accession>
<gene>
    <name evidence="3" type="ORF">EDI_005210</name>
</gene>
<keyword evidence="2" id="KW-1133">Transmembrane helix</keyword>
<dbReference type="AlphaFoldDB" id="B0EA10"/>
<dbReference type="RefSeq" id="XP_001735178.1">
    <property type="nucleotide sequence ID" value="XM_001735126.1"/>
</dbReference>
<feature type="transmembrane region" description="Helical" evidence="2">
    <location>
        <begin position="38"/>
        <end position="57"/>
    </location>
</feature>
<evidence type="ECO:0000313" key="4">
    <source>
        <dbReference type="Proteomes" id="UP000008076"/>
    </source>
</evidence>
<feature type="transmembrane region" description="Helical" evidence="2">
    <location>
        <begin position="64"/>
        <end position="86"/>
    </location>
</feature>
<dbReference type="Proteomes" id="UP000008076">
    <property type="component" value="Unassembled WGS sequence"/>
</dbReference>
<dbReference type="OMA" id="CNCATIS"/>
<keyword evidence="2" id="KW-0812">Transmembrane</keyword>
<dbReference type="SUPFAM" id="SSF81321">
    <property type="entry name" value="Family A G protein-coupled receptor-like"/>
    <property type="match status" value="1"/>
</dbReference>
<dbReference type="VEuPathDB" id="AmoebaDB:EDI_005210"/>
<dbReference type="eggNOG" id="ENOG502RBP3">
    <property type="taxonomic scope" value="Eukaryota"/>
</dbReference>
<feature type="compositionally biased region" description="Low complexity" evidence="1">
    <location>
        <begin position="180"/>
        <end position="190"/>
    </location>
</feature>
<dbReference type="GeneID" id="5880122"/>
<feature type="compositionally biased region" description="Polar residues" evidence="1">
    <location>
        <begin position="203"/>
        <end position="213"/>
    </location>
</feature>
<dbReference type="Gene3D" id="1.20.1070.10">
    <property type="entry name" value="Rhodopsin 7-helix transmembrane proteins"/>
    <property type="match status" value="1"/>
</dbReference>
<protein>
    <submittedName>
        <fullName evidence="3">Uncharacterized protein</fullName>
    </submittedName>
</protein>
<feature type="transmembrane region" description="Helical" evidence="2">
    <location>
        <begin position="111"/>
        <end position="141"/>
    </location>
</feature>
<sequence>MKVCYLPKFLLIPSAILIIMGSLIYGMILGAITGFYQMALAGVFVIVGIIGIISGLTRDRITSFCFMIGLCVVWVGGVAMNIMGIVKPTTLSTFDNEIVIGNMKIKPSYEWFLGGLVFILIVCTPCLCISICNCATISNLIQYKKEKQKRKEKKKQSKMRMKPIVQAVPIRSSTLENELGNTGKRNTNTTKKQEEEKKDNFSEKSQSNSSADSSIEEFDGKLETIN</sequence>